<dbReference type="AlphaFoldDB" id="A0A1A0HFD3"/>
<name>A0A1A0HFD3_9ASCO</name>
<evidence type="ECO:0000313" key="2">
    <source>
        <dbReference type="Proteomes" id="UP000092555"/>
    </source>
</evidence>
<dbReference type="Proteomes" id="UP000092555">
    <property type="component" value="Unassembled WGS sequence"/>
</dbReference>
<gene>
    <name evidence="1" type="ORF">METBIDRAFT_163160</name>
</gene>
<sequence length="56" mass="6769">MSFRRIDHLYFPISWRSNVLYYKIEKPPVITSSHHLIAVYFCTDQPLSTKKKEKVR</sequence>
<proteinExistence type="predicted"/>
<protein>
    <submittedName>
        <fullName evidence="1">Uncharacterized protein</fullName>
    </submittedName>
</protein>
<evidence type="ECO:0000313" key="1">
    <source>
        <dbReference type="EMBL" id="OBA22607.1"/>
    </source>
</evidence>
<dbReference type="RefSeq" id="XP_018713103.1">
    <property type="nucleotide sequence ID" value="XM_018854635.1"/>
</dbReference>
<organism evidence="1 2">
    <name type="scientific">Metschnikowia bicuspidata var. bicuspidata NRRL YB-4993</name>
    <dbReference type="NCBI Taxonomy" id="869754"/>
    <lineage>
        <taxon>Eukaryota</taxon>
        <taxon>Fungi</taxon>
        <taxon>Dikarya</taxon>
        <taxon>Ascomycota</taxon>
        <taxon>Saccharomycotina</taxon>
        <taxon>Pichiomycetes</taxon>
        <taxon>Metschnikowiaceae</taxon>
        <taxon>Metschnikowia</taxon>
    </lineage>
</organism>
<keyword evidence="2" id="KW-1185">Reference proteome</keyword>
<dbReference type="EMBL" id="LXTC01000002">
    <property type="protein sequence ID" value="OBA22607.1"/>
    <property type="molecule type" value="Genomic_DNA"/>
</dbReference>
<accession>A0A1A0HFD3</accession>
<dbReference type="GeneID" id="30027611"/>
<comment type="caution">
    <text evidence="1">The sequence shown here is derived from an EMBL/GenBank/DDBJ whole genome shotgun (WGS) entry which is preliminary data.</text>
</comment>
<reference evidence="1 2" key="1">
    <citation type="submission" date="2016-05" db="EMBL/GenBank/DDBJ databases">
        <title>Comparative genomics of biotechnologically important yeasts.</title>
        <authorList>
            <consortium name="DOE Joint Genome Institute"/>
            <person name="Riley R."/>
            <person name="Haridas S."/>
            <person name="Wolfe K.H."/>
            <person name="Lopes M.R."/>
            <person name="Hittinger C.T."/>
            <person name="Goker M."/>
            <person name="Salamov A."/>
            <person name="Wisecaver J."/>
            <person name="Long T.M."/>
            <person name="Aerts A.L."/>
            <person name="Barry K."/>
            <person name="Choi C."/>
            <person name="Clum A."/>
            <person name="Coughlan A.Y."/>
            <person name="Deshpande S."/>
            <person name="Douglass A.P."/>
            <person name="Hanson S.J."/>
            <person name="Klenk H.-P."/>
            <person name="LaButti K."/>
            <person name="Lapidus A."/>
            <person name="Lindquist E."/>
            <person name="Lipzen A."/>
            <person name="Meier-kolthoff J.P."/>
            <person name="Ohm R.A."/>
            <person name="Otillar R.P."/>
            <person name="Pangilinan J."/>
            <person name="Peng Y."/>
            <person name="Rokas A."/>
            <person name="Rosa C.A."/>
            <person name="Scheuner C."/>
            <person name="Sibirny A.A."/>
            <person name="Slot J.C."/>
            <person name="Stielow J.B."/>
            <person name="Sun H."/>
            <person name="Kurtzman C.P."/>
            <person name="Blackwell M."/>
            <person name="Grigoriev I.V."/>
            <person name="Jeffries T.W."/>
        </authorList>
    </citation>
    <scope>NUCLEOTIDE SEQUENCE [LARGE SCALE GENOMIC DNA]</scope>
    <source>
        <strain evidence="1 2">NRRL YB-4993</strain>
    </source>
</reference>